<keyword evidence="1" id="KW-0175">Coiled coil</keyword>
<comment type="caution">
    <text evidence="3">The sequence shown here is derived from an EMBL/GenBank/DDBJ whole genome shotgun (WGS) entry which is preliminary data.</text>
</comment>
<evidence type="ECO:0000256" key="1">
    <source>
        <dbReference type="SAM" id="Coils"/>
    </source>
</evidence>
<dbReference type="AlphaFoldDB" id="A0A6B3NBQ8"/>
<dbReference type="InterPro" id="IPR002123">
    <property type="entry name" value="Plipid/glycerol_acylTrfase"/>
</dbReference>
<feature type="coiled-coil region" evidence="1">
    <location>
        <begin position="441"/>
        <end position="468"/>
    </location>
</feature>
<reference evidence="3" key="1">
    <citation type="submission" date="2019-11" db="EMBL/GenBank/DDBJ databases">
        <title>Genomic insights into an expanded diversity of filamentous marine cyanobacteria reveals the extraordinary biosynthetic potential of Moorea and Okeania.</title>
        <authorList>
            <person name="Ferreira Leao T."/>
            <person name="Wang M."/>
            <person name="Moss N."/>
            <person name="Da Silva R."/>
            <person name="Sanders J."/>
            <person name="Nurk S."/>
            <person name="Gurevich A."/>
            <person name="Humphrey G."/>
            <person name="Reher R."/>
            <person name="Zhu Q."/>
            <person name="Belda-Ferre P."/>
            <person name="Glukhov E."/>
            <person name="Rex R."/>
            <person name="Dorrestein P.C."/>
            <person name="Knight R."/>
            <person name="Pevzner P."/>
            <person name="Gerwick W.H."/>
            <person name="Gerwick L."/>
        </authorList>
    </citation>
    <scope>NUCLEOTIDE SEQUENCE</scope>
    <source>
        <strain evidence="3">SIO1C4</strain>
    </source>
</reference>
<dbReference type="SMART" id="SM00563">
    <property type="entry name" value="PlsC"/>
    <property type="match status" value="1"/>
</dbReference>
<dbReference type="EMBL" id="JAAHFQ010000287">
    <property type="protein sequence ID" value="NER28973.1"/>
    <property type="molecule type" value="Genomic_DNA"/>
</dbReference>
<dbReference type="GO" id="GO:0016746">
    <property type="term" value="F:acyltransferase activity"/>
    <property type="evidence" value="ECO:0007669"/>
    <property type="project" value="UniProtKB-KW"/>
</dbReference>
<evidence type="ECO:0000313" key="3">
    <source>
        <dbReference type="EMBL" id="NER28973.1"/>
    </source>
</evidence>
<organism evidence="3">
    <name type="scientific">Symploca sp. SIO1C4</name>
    <dbReference type="NCBI Taxonomy" id="2607765"/>
    <lineage>
        <taxon>Bacteria</taxon>
        <taxon>Bacillati</taxon>
        <taxon>Cyanobacteriota</taxon>
        <taxon>Cyanophyceae</taxon>
        <taxon>Coleofasciculales</taxon>
        <taxon>Coleofasciculaceae</taxon>
        <taxon>Symploca</taxon>
    </lineage>
</organism>
<evidence type="ECO:0000259" key="2">
    <source>
        <dbReference type="SMART" id="SM00563"/>
    </source>
</evidence>
<gene>
    <name evidence="3" type="ORF">F6J89_15375</name>
</gene>
<keyword evidence="3" id="KW-0808">Transferase</keyword>
<protein>
    <submittedName>
        <fullName evidence="3">1-acyl-sn-glycerol-3-phosphate acyltransferase</fullName>
    </submittedName>
</protein>
<dbReference type="SUPFAM" id="SSF69593">
    <property type="entry name" value="Glycerol-3-phosphate (1)-acyltransferase"/>
    <property type="match status" value="1"/>
</dbReference>
<keyword evidence="3" id="KW-0012">Acyltransferase</keyword>
<feature type="domain" description="Phospholipid/glycerol acyltransferase" evidence="2">
    <location>
        <begin position="68"/>
        <end position="213"/>
    </location>
</feature>
<accession>A0A6B3NBQ8</accession>
<dbReference type="Pfam" id="PF01553">
    <property type="entry name" value="Acyltransferase"/>
    <property type="match status" value="1"/>
</dbReference>
<sequence>MFRIQPPLEFIPPKFNPLVLRLVHLSLPLLLRVRLLRGLPVGITRLETKNVEVLVELYRQFQAGKIRFLIAFRHCEADDPLCGLYLLSKAVPQVAHQQGIALQTPIHAHCLYDRGIPLWTKHWFGWLLSCLGAIPVRRGRRLDWAGMRTARELFINGKLPMALAPEGATNGHSEIVSPLESGVAQLGFWCVEDLIKAKRSEQVFIVPIGIKYRYLKPSWRKLDWLLSQLEVDSGLPVKPLPGKYVGIDKETFYYQRLRRLGEHLLSTMEKFYSQYYDQKLPKAIAIDGDKSVSPEEVITTRLQAVLNGALQVAEEYFGLPGKGTVIKRCRQLEEASWTYIYREDWSQLHNSSVMERSLADWIVQETICRIQHMRLVESFVAVTGDYILEKPTFERFAETALILFDLIAHIKNTSKIPRRPRLGQRCAKLTVGEPILLNDRFGDYQENRQAAKQEITNLTQDLHRALEQMIS</sequence>
<name>A0A6B3NBQ8_9CYAN</name>
<proteinExistence type="predicted"/>